<dbReference type="SUPFAM" id="SSF57850">
    <property type="entry name" value="RING/U-box"/>
    <property type="match status" value="1"/>
</dbReference>
<keyword evidence="1" id="KW-0863">Zinc-finger</keyword>
<dbReference type="InterPro" id="IPR001841">
    <property type="entry name" value="Znf_RING"/>
</dbReference>
<sequence>MIAVFAIVFICYRSRTDSPASLQPSDMQAAAIMYSRRGFAPALVITRPHQRYNRYSGKEQEQVKLLPCLHMYHEECIDAWLRRDHICPICQADVILAAGLSIGTDWSVARQQQSASTSSSMVAWLTMYAAVYRYRHEFKAVLTVLSSPDQTCMTSLTESTYIACVWVIVQVWPGRAAASDRVVAADVAERSGADGCDEPAEAYTVLVPFYSGGRQLLQQCQCIVGARGPRGPAGPPGPKGRIGGGPRGPTGQKGKGAPAGPAGPQGPVGPQGPAKGPTGPQGAKGDIGPAGAQGPIGLQGPQGAAGRTGANGTTGGCPNCNATALVDQVITQLNGTGPGSGAVGNTGPTGPRGADAPSVGTFTAGQNGTVNATKGGTVFVTDGVTVVDARGNFSNSTNSTTYSVLSYRCRQLFPGTNVTVNVGLGQNFTNGTNVTNPALVVADMPSACWVNSTLANTTNTTAGLVLVGGGCNLNCTAEADYARLFITRQNVVPGNMPYNSSNATFFGLPLTGSAVECGIRYTPRAGNFSGVCNLTAIPFCCLRV</sequence>
<dbReference type="Pfam" id="PF13639">
    <property type="entry name" value="zf-RING_2"/>
    <property type="match status" value="1"/>
</dbReference>
<protein>
    <recommendedName>
        <fullName evidence="3">RING-type domain-containing protein</fullName>
    </recommendedName>
</protein>
<dbReference type="PANTHER" id="PTHR24023">
    <property type="entry name" value="COLLAGEN ALPHA"/>
    <property type="match status" value="1"/>
</dbReference>
<reference evidence="4 5" key="1">
    <citation type="submission" date="2023-05" db="EMBL/GenBank/DDBJ databases">
        <title>A 100% complete, gapless, phased diploid assembly of the Scenedesmus obliquus UTEX 3031 genome.</title>
        <authorList>
            <person name="Biondi T.C."/>
            <person name="Hanschen E.R."/>
            <person name="Kwon T."/>
            <person name="Eng W."/>
            <person name="Kruse C.P.S."/>
            <person name="Koehler S.I."/>
            <person name="Kunde Y."/>
            <person name="Gleasner C.D."/>
            <person name="You Mak K.T."/>
            <person name="Polle J."/>
            <person name="Hovde B.T."/>
            <person name="Starkenburg S.R."/>
        </authorList>
    </citation>
    <scope>NUCLEOTIDE SEQUENCE [LARGE SCALE GENOMIC DNA]</scope>
    <source>
        <strain evidence="4 5">DOE0152z</strain>
    </source>
</reference>
<keyword evidence="1" id="KW-0862">Zinc</keyword>
<dbReference type="EMBL" id="CP126222">
    <property type="protein sequence ID" value="WIA22691.1"/>
    <property type="molecule type" value="Genomic_DNA"/>
</dbReference>
<organism evidence="4 5">
    <name type="scientific">Tetradesmus obliquus</name>
    <name type="common">Green alga</name>
    <name type="synonym">Acutodesmus obliquus</name>
    <dbReference type="NCBI Taxonomy" id="3088"/>
    <lineage>
        <taxon>Eukaryota</taxon>
        <taxon>Viridiplantae</taxon>
        <taxon>Chlorophyta</taxon>
        <taxon>core chlorophytes</taxon>
        <taxon>Chlorophyceae</taxon>
        <taxon>CS clade</taxon>
        <taxon>Sphaeropleales</taxon>
        <taxon>Scenedesmaceae</taxon>
        <taxon>Tetradesmus</taxon>
    </lineage>
</organism>
<evidence type="ECO:0000256" key="1">
    <source>
        <dbReference type="PROSITE-ProRule" id="PRU00175"/>
    </source>
</evidence>
<dbReference type="Proteomes" id="UP001244341">
    <property type="component" value="Chromosome 15b"/>
</dbReference>
<dbReference type="PROSITE" id="PS50089">
    <property type="entry name" value="ZF_RING_2"/>
    <property type="match status" value="1"/>
</dbReference>
<dbReference type="InterPro" id="IPR013083">
    <property type="entry name" value="Znf_RING/FYVE/PHD"/>
</dbReference>
<gene>
    <name evidence="4" type="ORF">OEZ85_001101</name>
</gene>
<dbReference type="InterPro" id="IPR050149">
    <property type="entry name" value="Collagen_superfamily"/>
</dbReference>
<evidence type="ECO:0000256" key="2">
    <source>
        <dbReference type="SAM" id="MobiDB-lite"/>
    </source>
</evidence>
<evidence type="ECO:0000313" key="4">
    <source>
        <dbReference type="EMBL" id="WIA22691.1"/>
    </source>
</evidence>
<dbReference type="PANTHER" id="PTHR24023:SF1095">
    <property type="entry name" value="EGF-LIKE DOMAIN-CONTAINING PROTEIN"/>
    <property type="match status" value="1"/>
</dbReference>
<accession>A0ABY8UMK7</accession>
<name>A0ABY8UMK7_TETOB</name>
<feature type="region of interest" description="Disordered" evidence="2">
    <location>
        <begin position="228"/>
        <end position="310"/>
    </location>
</feature>
<evidence type="ECO:0000259" key="3">
    <source>
        <dbReference type="PROSITE" id="PS50089"/>
    </source>
</evidence>
<proteinExistence type="predicted"/>
<feature type="domain" description="RING-type" evidence="3">
    <location>
        <begin position="65"/>
        <end position="91"/>
    </location>
</feature>
<evidence type="ECO:0000313" key="5">
    <source>
        <dbReference type="Proteomes" id="UP001244341"/>
    </source>
</evidence>
<keyword evidence="5" id="KW-1185">Reference proteome</keyword>
<feature type="region of interest" description="Disordered" evidence="2">
    <location>
        <begin position="336"/>
        <end position="362"/>
    </location>
</feature>
<dbReference type="Gene3D" id="3.30.40.10">
    <property type="entry name" value="Zinc/RING finger domain, C3HC4 (zinc finger)"/>
    <property type="match status" value="1"/>
</dbReference>
<keyword evidence="1" id="KW-0479">Metal-binding</keyword>
<feature type="compositionally biased region" description="Gly residues" evidence="2">
    <location>
        <begin position="240"/>
        <end position="254"/>
    </location>
</feature>